<keyword evidence="3" id="KW-1003">Cell membrane</keyword>
<sequence>MATAPLVADILLAGAAVIVTLGVVLLGRIVLGPTTPDRVVAVNVVGTATVVVIALVAAALDQPGYLDVALVYALLNFLLSVGLAKFSIERGGVL</sequence>
<feature type="transmembrane region" description="Helical" evidence="7">
    <location>
        <begin position="6"/>
        <end position="27"/>
    </location>
</feature>
<comment type="subcellular location">
    <subcellularLocation>
        <location evidence="1">Cell membrane</location>
        <topology evidence="1">Multi-pass membrane protein</topology>
    </subcellularLocation>
</comment>
<evidence type="ECO:0000256" key="1">
    <source>
        <dbReference type="ARBA" id="ARBA00004651"/>
    </source>
</evidence>
<accession>A0ABD5RF08</accession>
<evidence type="ECO:0000256" key="2">
    <source>
        <dbReference type="ARBA" id="ARBA00022448"/>
    </source>
</evidence>
<evidence type="ECO:0000256" key="3">
    <source>
        <dbReference type="ARBA" id="ARBA00022475"/>
    </source>
</evidence>
<keyword evidence="5 7" id="KW-1133">Transmembrane helix</keyword>
<dbReference type="Pfam" id="PF04066">
    <property type="entry name" value="MrpF_PhaF"/>
    <property type="match status" value="1"/>
</dbReference>
<dbReference type="InterPro" id="IPR007208">
    <property type="entry name" value="MrpF/PhaF-like"/>
</dbReference>
<keyword evidence="6 7" id="KW-0472">Membrane</keyword>
<dbReference type="EMBL" id="JBHSKX010000002">
    <property type="protein sequence ID" value="MFC5368392.1"/>
    <property type="molecule type" value="Genomic_DNA"/>
</dbReference>
<dbReference type="PANTHER" id="PTHR34702:SF1">
    <property type="entry name" value="NA(+)_H(+) ANTIPORTER SUBUNIT F"/>
    <property type="match status" value="1"/>
</dbReference>
<dbReference type="GO" id="GO:0005886">
    <property type="term" value="C:plasma membrane"/>
    <property type="evidence" value="ECO:0007669"/>
    <property type="project" value="UniProtKB-SubCell"/>
</dbReference>
<keyword evidence="9" id="KW-1185">Reference proteome</keyword>
<keyword evidence="2" id="KW-0813">Transport</keyword>
<dbReference type="RefSeq" id="WP_227230670.1">
    <property type="nucleotide sequence ID" value="NZ_JAJCVJ010000002.1"/>
</dbReference>
<name>A0ABD5RF08_9EURY</name>
<comment type="caution">
    <text evidence="8">The sequence shown here is derived from an EMBL/GenBank/DDBJ whole genome shotgun (WGS) entry which is preliminary data.</text>
</comment>
<feature type="transmembrane region" description="Helical" evidence="7">
    <location>
        <begin position="39"/>
        <end position="60"/>
    </location>
</feature>
<evidence type="ECO:0000256" key="5">
    <source>
        <dbReference type="ARBA" id="ARBA00022989"/>
    </source>
</evidence>
<evidence type="ECO:0000313" key="9">
    <source>
        <dbReference type="Proteomes" id="UP001596201"/>
    </source>
</evidence>
<keyword evidence="4 7" id="KW-0812">Transmembrane</keyword>
<evidence type="ECO:0000256" key="6">
    <source>
        <dbReference type="ARBA" id="ARBA00023136"/>
    </source>
</evidence>
<dbReference type="Proteomes" id="UP001596201">
    <property type="component" value="Unassembled WGS sequence"/>
</dbReference>
<organism evidence="8 9">
    <name type="scientific">Salinirubrum litoreum</name>
    <dbReference type="NCBI Taxonomy" id="1126234"/>
    <lineage>
        <taxon>Archaea</taxon>
        <taxon>Methanobacteriati</taxon>
        <taxon>Methanobacteriota</taxon>
        <taxon>Stenosarchaea group</taxon>
        <taxon>Halobacteria</taxon>
        <taxon>Halobacteriales</taxon>
        <taxon>Haloferacaceae</taxon>
        <taxon>Salinirubrum</taxon>
    </lineage>
</organism>
<reference evidence="8 9" key="1">
    <citation type="journal article" date="2019" name="Int. J. Syst. Evol. Microbiol.">
        <title>The Global Catalogue of Microorganisms (GCM) 10K type strain sequencing project: providing services to taxonomists for standard genome sequencing and annotation.</title>
        <authorList>
            <consortium name="The Broad Institute Genomics Platform"/>
            <consortium name="The Broad Institute Genome Sequencing Center for Infectious Disease"/>
            <person name="Wu L."/>
            <person name="Ma J."/>
        </authorList>
    </citation>
    <scope>NUCLEOTIDE SEQUENCE [LARGE SCALE GENOMIC DNA]</scope>
    <source>
        <strain evidence="8 9">CGMCC 1.12237</strain>
    </source>
</reference>
<dbReference type="NCBIfam" id="NF009244">
    <property type="entry name" value="PRK12599.1-3"/>
    <property type="match status" value="1"/>
</dbReference>
<evidence type="ECO:0000256" key="7">
    <source>
        <dbReference type="SAM" id="Phobius"/>
    </source>
</evidence>
<gene>
    <name evidence="8" type="ORF">ACFPJ5_15790</name>
</gene>
<evidence type="ECO:0000256" key="4">
    <source>
        <dbReference type="ARBA" id="ARBA00022692"/>
    </source>
</evidence>
<protein>
    <submittedName>
        <fullName evidence="8">Monovalent cation/H+ antiporter complex subunit F</fullName>
    </submittedName>
</protein>
<proteinExistence type="predicted"/>
<evidence type="ECO:0000313" key="8">
    <source>
        <dbReference type="EMBL" id="MFC5368392.1"/>
    </source>
</evidence>
<dbReference type="PANTHER" id="PTHR34702">
    <property type="entry name" value="NA(+)/H(+) ANTIPORTER SUBUNIT F1"/>
    <property type="match status" value="1"/>
</dbReference>
<dbReference type="AlphaFoldDB" id="A0ABD5RF08"/>
<feature type="transmembrane region" description="Helical" evidence="7">
    <location>
        <begin position="66"/>
        <end position="88"/>
    </location>
</feature>